<evidence type="ECO:0000256" key="1">
    <source>
        <dbReference type="ARBA" id="ARBA00004395"/>
    </source>
</evidence>
<evidence type="ECO:0000256" key="8">
    <source>
        <dbReference type="ARBA" id="ARBA00031345"/>
    </source>
</evidence>
<dbReference type="PANTHER" id="PTHR21443:SF0">
    <property type="entry name" value="CONSERVED OLIGOMERIC GOLGI COMPLEX SUBUNIT 7"/>
    <property type="match status" value="1"/>
</dbReference>
<dbReference type="Pfam" id="PF10191">
    <property type="entry name" value="COG7"/>
    <property type="match status" value="1"/>
</dbReference>
<evidence type="ECO:0000256" key="4">
    <source>
        <dbReference type="ARBA" id="ARBA00022448"/>
    </source>
</evidence>
<dbReference type="GeneID" id="5853329"/>
<evidence type="ECO:0000256" key="9">
    <source>
        <dbReference type="SAM" id="Coils"/>
    </source>
</evidence>
<dbReference type="InParanoid" id="A8QAQ4"/>
<dbReference type="VEuPathDB" id="FungiDB:MGL_3810"/>
<gene>
    <name evidence="10" type="ORF">MGL_3810</name>
</gene>
<keyword evidence="11" id="KW-1185">Reference proteome</keyword>
<dbReference type="Proteomes" id="UP000008837">
    <property type="component" value="Unassembled WGS sequence"/>
</dbReference>
<keyword evidence="9" id="KW-0175">Coiled coil</keyword>
<evidence type="ECO:0000256" key="7">
    <source>
        <dbReference type="ARBA" id="ARBA00023136"/>
    </source>
</evidence>
<evidence type="ECO:0000256" key="6">
    <source>
        <dbReference type="ARBA" id="ARBA00023034"/>
    </source>
</evidence>
<dbReference type="GO" id="GO:0007030">
    <property type="term" value="P:Golgi organization"/>
    <property type="evidence" value="ECO:0007669"/>
    <property type="project" value="TreeGrafter"/>
</dbReference>
<dbReference type="InterPro" id="IPR019335">
    <property type="entry name" value="COG7"/>
</dbReference>
<dbReference type="GO" id="GO:0000139">
    <property type="term" value="C:Golgi membrane"/>
    <property type="evidence" value="ECO:0007669"/>
    <property type="project" value="UniProtKB-SubCell"/>
</dbReference>
<accession>A8QAQ4</accession>
<evidence type="ECO:0000256" key="2">
    <source>
        <dbReference type="ARBA" id="ARBA00005831"/>
    </source>
</evidence>
<dbReference type="AlphaFoldDB" id="A8QAQ4"/>
<comment type="similarity">
    <text evidence="2">Belongs to the COG7 family.</text>
</comment>
<dbReference type="KEGG" id="mgl:MGL_3810"/>
<keyword evidence="7" id="KW-0472">Membrane</keyword>
<keyword evidence="4" id="KW-0813">Transport</keyword>
<dbReference type="STRING" id="425265.A8QAQ4"/>
<organism evidence="10 11">
    <name type="scientific">Malassezia globosa (strain ATCC MYA-4612 / CBS 7966)</name>
    <name type="common">Dandruff-associated fungus</name>
    <dbReference type="NCBI Taxonomy" id="425265"/>
    <lineage>
        <taxon>Eukaryota</taxon>
        <taxon>Fungi</taxon>
        <taxon>Dikarya</taxon>
        <taxon>Basidiomycota</taxon>
        <taxon>Ustilaginomycotina</taxon>
        <taxon>Malasseziomycetes</taxon>
        <taxon>Malasseziales</taxon>
        <taxon>Malasseziaceae</taxon>
        <taxon>Malassezia</taxon>
    </lineage>
</organism>
<reference evidence="10 11" key="1">
    <citation type="journal article" date="2007" name="Proc. Natl. Acad. Sci. U.S.A.">
        <title>Dandruff-associated Malassezia genomes reveal convergent and divergent virulence traits shared with plant and human fungal pathogens.</title>
        <authorList>
            <person name="Xu J."/>
            <person name="Saunders C.W."/>
            <person name="Hu P."/>
            <person name="Grant R.A."/>
            <person name="Boekhout T."/>
            <person name="Kuramae E.E."/>
            <person name="Kronstad J.W."/>
            <person name="Deangelis Y.M."/>
            <person name="Reeder N.L."/>
            <person name="Johnstone K.R."/>
            <person name="Leland M."/>
            <person name="Fieno A.M."/>
            <person name="Begley W.M."/>
            <person name="Sun Y."/>
            <person name="Lacey M.P."/>
            <person name="Chaudhary T."/>
            <person name="Keough T."/>
            <person name="Chu L."/>
            <person name="Sears R."/>
            <person name="Yuan B."/>
            <person name="Dawson T.L.Jr."/>
        </authorList>
    </citation>
    <scope>NUCLEOTIDE SEQUENCE [LARGE SCALE GENOMIC DNA]</scope>
    <source>
        <strain evidence="11">ATCC MYA-4612 / CBS 7966</strain>
    </source>
</reference>
<comment type="caution">
    <text evidence="10">The sequence shown here is derived from an EMBL/GenBank/DDBJ whole genome shotgun (WGS) entry which is preliminary data.</text>
</comment>
<evidence type="ECO:0000313" key="10">
    <source>
        <dbReference type="EMBL" id="EDP41808.1"/>
    </source>
</evidence>
<sequence length="831" mass="91476">MDRTAWMNHLCQDVLVVPGAESQDAVVTSAPPRRGQWSQRLADAGAKNLPHIMEQLDLVHKAIVSERTSVGTRLSLDLQRARTTVPEASAQAQQVAEEAEALRAELRAADLAYRELCEPTAPERASTARALASVHRLASVKQRMQITHDLLQAADSWSYVEADVYAFIKDAQYKRAAQRVADFRDSLAHFDVQNDHVSSQRALATRLTETLLDKVSPVLVSSVTALDVEAVAECAQVLASLHKDEAFERLYMHTRAEQVQREWTDAVTTCQSAPDAIVRLGTVLVSLVHQEVHLLAPRLFGHASQAAVLLTYVLQTLTPPISTYMADSNATLPDVVHACNCVRTFAKQLHSSLSHESTSAAVAAAAAAEPAASSLLVPHGFIQLHMPTDWLSLLRDAFAPYRATYRSQEEAFLAQVWTQTQANYDARLDRIWVRDLSENEAPWAKCVTSVAELLRSQVALAHKLSADTMHRMWTLTGGTHVQDAYAALTAVLYPSLAHRLSVTIDTVCTRYRQHARRSAPAPARVLMTDDLDALHDWSLVRVGVQFLHVVQQAAHIGDELSPSRCARAPMASEQDGFLDTDSTDRPSHAQWQSLAATTASDVAACMQSAVSTAQQFMLELILTVFRQHIDAYSTHGAWRRTSSTRDGGDSRMRVPTFSLSPTEGMVRLGEGLLNLPRLLEALVERELPCFAYEAHALPYVRDDDAPRMPRKQGTSSRSLSVKVLTHDEANDVSMASSTDQILSAWLRSLTLTLLASVQNDTLPRIVATRDYERPQLASDMDYLSTIASALNASSASLREWADVLQLDPKEAMALPTSSSLRASRAYALVWG</sequence>
<dbReference type="OrthoDB" id="249612at2759"/>
<keyword evidence="6" id="KW-0333">Golgi apparatus</keyword>
<dbReference type="RefSeq" id="XP_001729022.1">
    <property type="nucleotide sequence ID" value="XM_001728970.1"/>
</dbReference>
<evidence type="ECO:0000256" key="5">
    <source>
        <dbReference type="ARBA" id="ARBA00022927"/>
    </source>
</evidence>
<dbReference type="PANTHER" id="PTHR21443">
    <property type="entry name" value="CONSERVED OLIGOMERIC GOLGI COMPLEX COMPONENT 7"/>
    <property type="match status" value="1"/>
</dbReference>
<evidence type="ECO:0000256" key="3">
    <source>
        <dbReference type="ARBA" id="ARBA00020984"/>
    </source>
</evidence>
<protein>
    <recommendedName>
        <fullName evidence="3">Conserved oligomeric Golgi complex subunit 7</fullName>
    </recommendedName>
    <alternativeName>
        <fullName evidence="8">Component of oligomeric Golgi complex 7</fullName>
    </alternativeName>
</protein>
<dbReference type="EMBL" id="AAYY01000015">
    <property type="protein sequence ID" value="EDP41808.1"/>
    <property type="molecule type" value="Genomic_DNA"/>
</dbReference>
<name>A8QAQ4_MALGO</name>
<proteinExistence type="inferred from homology"/>
<dbReference type="GO" id="GO:0006890">
    <property type="term" value="P:retrograde vesicle-mediated transport, Golgi to endoplasmic reticulum"/>
    <property type="evidence" value="ECO:0007669"/>
    <property type="project" value="TreeGrafter"/>
</dbReference>
<evidence type="ECO:0000313" key="11">
    <source>
        <dbReference type="Proteomes" id="UP000008837"/>
    </source>
</evidence>
<feature type="coiled-coil region" evidence="9">
    <location>
        <begin position="85"/>
        <end position="112"/>
    </location>
</feature>
<keyword evidence="5" id="KW-0653">Protein transport</keyword>
<dbReference type="GO" id="GO:0017119">
    <property type="term" value="C:Golgi transport complex"/>
    <property type="evidence" value="ECO:0007669"/>
    <property type="project" value="InterPro"/>
</dbReference>
<dbReference type="GO" id="GO:0006886">
    <property type="term" value="P:intracellular protein transport"/>
    <property type="evidence" value="ECO:0007669"/>
    <property type="project" value="InterPro"/>
</dbReference>
<comment type="subcellular location">
    <subcellularLocation>
        <location evidence="1">Golgi apparatus membrane</location>
        <topology evidence="1">Peripheral membrane protein</topology>
    </subcellularLocation>
</comment>